<organism evidence="4 5">
    <name type="scientific">Rhodothermus profundi</name>
    <dbReference type="NCBI Taxonomy" id="633813"/>
    <lineage>
        <taxon>Bacteria</taxon>
        <taxon>Pseudomonadati</taxon>
        <taxon>Rhodothermota</taxon>
        <taxon>Rhodothermia</taxon>
        <taxon>Rhodothermales</taxon>
        <taxon>Rhodothermaceae</taxon>
        <taxon>Rhodothermus</taxon>
    </lineage>
</organism>
<dbReference type="PANTHER" id="PTHR30303:SF0">
    <property type="entry name" value="CARBAMOYL DEHYDRATASE HYPE"/>
    <property type="match status" value="1"/>
</dbReference>
<dbReference type="Gene3D" id="3.30.1330.10">
    <property type="entry name" value="PurM-like, N-terminal domain"/>
    <property type="match status" value="1"/>
</dbReference>
<evidence type="ECO:0000313" key="5">
    <source>
        <dbReference type="Proteomes" id="UP000185812"/>
    </source>
</evidence>
<accession>A0A1M6RJV0</accession>
<dbReference type="STRING" id="633813.SAMN04488087_0873"/>
<dbReference type="Pfam" id="PF02769">
    <property type="entry name" value="AIRS_C"/>
    <property type="match status" value="1"/>
</dbReference>
<evidence type="ECO:0000259" key="3">
    <source>
        <dbReference type="Pfam" id="PF02769"/>
    </source>
</evidence>
<dbReference type="CDD" id="cd02197">
    <property type="entry name" value="HypE"/>
    <property type="match status" value="1"/>
</dbReference>
<dbReference type="InterPro" id="IPR016188">
    <property type="entry name" value="PurM-like_N"/>
</dbReference>
<comment type="similarity">
    <text evidence="1">Belongs to the HypE family.</text>
</comment>
<feature type="domain" description="PurM-like N-terminal" evidence="2">
    <location>
        <begin position="52"/>
        <end position="164"/>
    </location>
</feature>
<evidence type="ECO:0000313" key="4">
    <source>
        <dbReference type="EMBL" id="SHK32638.1"/>
    </source>
</evidence>
<dbReference type="RefSeq" id="WP_072714741.1">
    <property type="nucleotide sequence ID" value="NZ_FRAU01000002.1"/>
</dbReference>
<dbReference type="SUPFAM" id="SSF55326">
    <property type="entry name" value="PurM N-terminal domain-like"/>
    <property type="match status" value="1"/>
</dbReference>
<dbReference type="InterPro" id="IPR036921">
    <property type="entry name" value="PurM-like_N_sf"/>
</dbReference>
<dbReference type="NCBIfam" id="TIGR02124">
    <property type="entry name" value="hypE"/>
    <property type="match status" value="1"/>
</dbReference>
<dbReference type="PANTHER" id="PTHR30303">
    <property type="entry name" value="HYDROGENASE ISOENZYMES FORMATION PROTEIN HYPE"/>
    <property type="match status" value="1"/>
</dbReference>
<dbReference type="Gene3D" id="3.90.650.10">
    <property type="entry name" value="PurM-like C-terminal domain"/>
    <property type="match status" value="1"/>
</dbReference>
<feature type="domain" description="PurM-like C-terminal" evidence="3">
    <location>
        <begin position="176"/>
        <end position="322"/>
    </location>
</feature>
<gene>
    <name evidence="4" type="ORF">SAMN04488087_0873</name>
</gene>
<dbReference type="AlphaFoldDB" id="A0A1M6RJV0"/>
<proteinExistence type="inferred from homology"/>
<dbReference type="SUPFAM" id="SSF56042">
    <property type="entry name" value="PurM C-terminal domain-like"/>
    <property type="match status" value="1"/>
</dbReference>
<protein>
    <submittedName>
        <fullName evidence="4">Hydrogenase expression/formation protein HypE</fullName>
    </submittedName>
</protein>
<sequence>MSGETDFMPTCPLPLQQYPQVLLAHGGGGRLMHQLIDAFAATFASAELNRRHDGATLRIGRERLAFTTDAFVVQPLFFPGGDIGRLAVCGTVNDLAMCGARPLYLSVSFILEEGLPMETLGRVVQSLQATAREASVQIVTGDTKVVDRGKGDGIFISMAGLGLIEHSQPIGPEAVRPGDVVLLSGDIGRHGIAIMAVREGLSFETTIESDCAPLTTPVLKLLKAGVELHCLRDLTRGGLAAALIEIAQASGLTIELDETAIPIRPEVQSACELLGLDPLYVANEGRFVAIVPEAEAARALAVLQTEPVSAGACLVGRVIQNGPVGFVTLRTSLGTTRVLDLFSGEQLPRIC</sequence>
<dbReference type="OrthoDB" id="9801934at2"/>
<dbReference type="InterPro" id="IPR011854">
    <property type="entry name" value="HypE"/>
</dbReference>
<dbReference type="EMBL" id="FRAU01000002">
    <property type="protein sequence ID" value="SHK32638.1"/>
    <property type="molecule type" value="Genomic_DNA"/>
</dbReference>
<dbReference type="GO" id="GO:0051604">
    <property type="term" value="P:protein maturation"/>
    <property type="evidence" value="ECO:0007669"/>
    <property type="project" value="TreeGrafter"/>
</dbReference>
<keyword evidence="5" id="KW-1185">Reference proteome</keyword>
<dbReference type="InterPro" id="IPR036676">
    <property type="entry name" value="PurM-like_C_sf"/>
</dbReference>
<evidence type="ECO:0000256" key="1">
    <source>
        <dbReference type="ARBA" id="ARBA00006243"/>
    </source>
</evidence>
<name>A0A1M6RJV0_9BACT</name>
<dbReference type="Proteomes" id="UP000185812">
    <property type="component" value="Unassembled WGS sequence"/>
</dbReference>
<reference evidence="5" key="1">
    <citation type="submission" date="2016-11" db="EMBL/GenBank/DDBJ databases">
        <authorList>
            <person name="Varghese N."/>
            <person name="Submissions S."/>
        </authorList>
    </citation>
    <scope>NUCLEOTIDE SEQUENCE [LARGE SCALE GENOMIC DNA]</scope>
    <source>
        <strain evidence="5">DSM 22212</strain>
    </source>
</reference>
<evidence type="ECO:0000259" key="2">
    <source>
        <dbReference type="Pfam" id="PF00586"/>
    </source>
</evidence>
<dbReference type="PIRSF" id="PIRSF005644">
    <property type="entry name" value="Hdrgns_mtr_HypE"/>
    <property type="match status" value="1"/>
</dbReference>
<dbReference type="Pfam" id="PF00586">
    <property type="entry name" value="AIRS"/>
    <property type="match status" value="1"/>
</dbReference>
<dbReference type="InterPro" id="IPR010918">
    <property type="entry name" value="PurM-like_C_dom"/>
</dbReference>